<dbReference type="PATRIC" id="fig|28229.3.peg.773"/>
<keyword evidence="1" id="KW-0732">Signal</keyword>
<gene>
    <name evidence="2" type="ORF">GAB14E_1606</name>
</gene>
<evidence type="ECO:0000256" key="1">
    <source>
        <dbReference type="SAM" id="SignalP"/>
    </source>
</evidence>
<sequence>MKISKILTAITLALSSVTFTSQAELADSAENWQTFETENFRVHFTPEYRQWALSSAREMEVVRQLIKDQQGRVLTEKVDTFIIDPYNAANGFAVPLSHKPYMALFATPAQSDTVISSSTGWQQLLVLHEYVHLVHLAQKNRSNWRNNVASWYDIFDASQMNGERWVSEGYATLLESRLTGRGRLFNNQIEAIIQKFARQGAMPSYKELSVANDNFMSGSMAYLVGVRYLKWLEDNYGVDTLDAVWTRWSGVEQRDFEAAFKGVFPDTAKKLYQRFVAEYTFEAMKHEVKLGEHSNADNRSTLWLDLSDYISGPSLSPQGDYLAIVETQRTDEGKTTKLNVYKTSENTKKAEGFTKNNKDILEADPQDIVDKAPSVFKREVAYTLNQKNNRGINNPRWFDKDTLIYGSATLASVNSLHQDLFSWHLPTNTIKQLTKSANIRRFDISNDGQYIIAERNRFGYSQLVKVSLLPSSIGQITAELTQKSLERVYDFPRLRPTSDGKPSDSFAYLSSSLNNKWQLKVRQLNGERETIVPLPKNYQFLSFPEWSKDGKALYFVAGLDSATRIYKYDFSSKTLSAITSGEQVVTWPMMQADNKLLHLAINSEGSDVFQLDLNKANKQLITDTTTSSAMTLELADKLKLAKATIDIDESIGEQSAYGIGPQKGTITLAESFYSASSSILEVGYKSGDVLSRFDWQVNASQDVFDNIISGASAAVRWQGWPVKLLAHSYLFNLKTDQQDSKALALGKTTEKGLFLEARYPYISESLSVDVFAQVQASQFDDSQNIGFSSQSFSIGVDQNWSYDQQNWGVAQAVNAQLISAKDDQAKINGNDGSYTGSNGLINLSAHIKGYGLGVNYLWAERSEDASNILSLGGYTSTLIQEKAHLNKQLAPELAFYRQTGNDYQAYQAYIPLGLVDIFYTRHKMTEQAVIDSYGVKGTLNNDFGFTGVTNLAINYGVAQVNPENEKSDTQGWVALSYKW</sequence>
<dbReference type="EMBL" id="JQEC01000006">
    <property type="protein sequence ID" value="KGJ96730.1"/>
    <property type="molecule type" value="Genomic_DNA"/>
</dbReference>
<reference evidence="2 3" key="1">
    <citation type="submission" date="2014-08" db="EMBL/GenBank/DDBJ databases">
        <title>Genomic and Phenotypic Diversity of Colwellia psychrerythraea strains from Disparate Marine Basins.</title>
        <authorList>
            <person name="Techtmann S.M."/>
            <person name="Stelling S.C."/>
            <person name="Utturkar S.M."/>
            <person name="Alshibli N."/>
            <person name="Harris A."/>
            <person name="Brown S.D."/>
            <person name="Hazen T.C."/>
        </authorList>
    </citation>
    <scope>NUCLEOTIDE SEQUENCE [LARGE SCALE GENOMIC DNA]</scope>
    <source>
        <strain evidence="2 3">GAB14E</strain>
    </source>
</reference>
<dbReference type="RefSeq" id="WP_033080920.1">
    <property type="nucleotide sequence ID" value="NZ_JQEC01000006.1"/>
</dbReference>
<protein>
    <recommendedName>
        <fullName evidence="4">WD40-like beta Propeller containing protein</fullName>
    </recommendedName>
</protein>
<dbReference type="AlphaFoldDB" id="A0A099L2Q1"/>
<comment type="caution">
    <text evidence="2">The sequence shown here is derived from an EMBL/GenBank/DDBJ whole genome shotgun (WGS) entry which is preliminary data.</text>
</comment>
<feature type="signal peptide" evidence="1">
    <location>
        <begin position="1"/>
        <end position="23"/>
    </location>
</feature>
<dbReference type="Proteomes" id="UP000029868">
    <property type="component" value="Unassembled WGS sequence"/>
</dbReference>
<evidence type="ECO:0000313" key="2">
    <source>
        <dbReference type="EMBL" id="KGJ96730.1"/>
    </source>
</evidence>
<dbReference type="OrthoDB" id="33879at2"/>
<name>A0A099L2Q1_COLPS</name>
<evidence type="ECO:0000313" key="3">
    <source>
        <dbReference type="Proteomes" id="UP000029868"/>
    </source>
</evidence>
<feature type="chain" id="PRO_5001949281" description="WD40-like beta Propeller containing protein" evidence="1">
    <location>
        <begin position="24"/>
        <end position="979"/>
    </location>
</feature>
<dbReference type="Gene3D" id="2.120.10.30">
    <property type="entry name" value="TolB, C-terminal domain"/>
    <property type="match status" value="1"/>
</dbReference>
<accession>A0A099L2Q1</accession>
<dbReference type="InterPro" id="IPR011042">
    <property type="entry name" value="6-blade_b-propeller_TolB-like"/>
</dbReference>
<organism evidence="2 3">
    <name type="scientific">Colwellia psychrerythraea</name>
    <name type="common">Vibrio psychroerythus</name>
    <dbReference type="NCBI Taxonomy" id="28229"/>
    <lineage>
        <taxon>Bacteria</taxon>
        <taxon>Pseudomonadati</taxon>
        <taxon>Pseudomonadota</taxon>
        <taxon>Gammaproteobacteria</taxon>
        <taxon>Alteromonadales</taxon>
        <taxon>Colwelliaceae</taxon>
        <taxon>Colwellia</taxon>
    </lineage>
</organism>
<dbReference type="SUPFAM" id="SSF82171">
    <property type="entry name" value="DPP6 N-terminal domain-like"/>
    <property type="match status" value="1"/>
</dbReference>
<proteinExistence type="predicted"/>
<dbReference type="PANTHER" id="PTHR36842">
    <property type="entry name" value="PROTEIN TOLB HOMOLOG"/>
    <property type="match status" value="1"/>
</dbReference>
<evidence type="ECO:0008006" key="4">
    <source>
        <dbReference type="Google" id="ProtNLM"/>
    </source>
</evidence>